<dbReference type="AlphaFoldDB" id="A0A0A9AB07"/>
<accession>A0A0A9AB07</accession>
<protein>
    <submittedName>
        <fullName evidence="1">Uncharacterized protein</fullName>
    </submittedName>
</protein>
<reference evidence="1" key="1">
    <citation type="submission" date="2014-09" db="EMBL/GenBank/DDBJ databases">
        <authorList>
            <person name="Magalhaes I.L.F."/>
            <person name="Oliveira U."/>
            <person name="Santos F.R."/>
            <person name="Vidigal T.H.D.A."/>
            <person name="Brescovit A.D."/>
            <person name="Santos A.J."/>
        </authorList>
    </citation>
    <scope>NUCLEOTIDE SEQUENCE</scope>
    <source>
        <tissue evidence="1">Shoot tissue taken approximately 20 cm above the soil surface</tissue>
    </source>
</reference>
<sequence>MANHELLSKLFAVHRFYSKLSEFSVFWVLPSNDASEPNTLYSCGSSVMSLAKLL</sequence>
<name>A0A0A9AB07_ARUDO</name>
<dbReference type="EMBL" id="GBRH01251745">
    <property type="protein sequence ID" value="JAD46150.1"/>
    <property type="molecule type" value="Transcribed_RNA"/>
</dbReference>
<evidence type="ECO:0000313" key="1">
    <source>
        <dbReference type="EMBL" id="JAD46150.1"/>
    </source>
</evidence>
<reference evidence="1" key="2">
    <citation type="journal article" date="2015" name="Data Brief">
        <title>Shoot transcriptome of the giant reed, Arundo donax.</title>
        <authorList>
            <person name="Barrero R.A."/>
            <person name="Guerrero F.D."/>
            <person name="Moolhuijzen P."/>
            <person name="Goolsby J.A."/>
            <person name="Tidwell J."/>
            <person name="Bellgard S.E."/>
            <person name="Bellgard M.I."/>
        </authorList>
    </citation>
    <scope>NUCLEOTIDE SEQUENCE</scope>
    <source>
        <tissue evidence="1">Shoot tissue taken approximately 20 cm above the soil surface</tissue>
    </source>
</reference>
<organism evidence="1">
    <name type="scientific">Arundo donax</name>
    <name type="common">Giant reed</name>
    <name type="synonym">Donax arundinaceus</name>
    <dbReference type="NCBI Taxonomy" id="35708"/>
    <lineage>
        <taxon>Eukaryota</taxon>
        <taxon>Viridiplantae</taxon>
        <taxon>Streptophyta</taxon>
        <taxon>Embryophyta</taxon>
        <taxon>Tracheophyta</taxon>
        <taxon>Spermatophyta</taxon>
        <taxon>Magnoliopsida</taxon>
        <taxon>Liliopsida</taxon>
        <taxon>Poales</taxon>
        <taxon>Poaceae</taxon>
        <taxon>PACMAD clade</taxon>
        <taxon>Arundinoideae</taxon>
        <taxon>Arundineae</taxon>
        <taxon>Arundo</taxon>
    </lineage>
</organism>
<proteinExistence type="predicted"/>